<dbReference type="OrthoDB" id="271111at2759"/>
<evidence type="ECO:0000259" key="1">
    <source>
        <dbReference type="Pfam" id="PF14664"/>
    </source>
</evidence>
<dbReference type="InterPro" id="IPR028267">
    <property type="entry name" value="Pianissimo_N"/>
</dbReference>
<dbReference type="GO" id="GO:0043539">
    <property type="term" value="F:protein serine/threonine kinase activator activity"/>
    <property type="evidence" value="ECO:0007669"/>
    <property type="project" value="TreeGrafter"/>
</dbReference>
<dbReference type="GO" id="GO:0051897">
    <property type="term" value="P:positive regulation of phosphatidylinositol 3-kinase/protein kinase B signal transduction"/>
    <property type="evidence" value="ECO:0007669"/>
    <property type="project" value="TreeGrafter"/>
</dbReference>
<evidence type="ECO:0000313" key="3">
    <source>
        <dbReference type="Proteomes" id="UP000271098"/>
    </source>
</evidence>
<evidence type="ECO:0000313" key="2">
    <source>
        <dbReference type="EMBL" id="VDN23439.1"/>
    </source>
</evidence>
<accession>A0A183DZ91</accession>
<dbReference type="PANTHER" id="PTHR13298:SF11">
    <property type="entry name" value="RAPAMYCIN-INSENSITIVE COMPANION OF MTOR"/>
    <property type="match status" value="1"/>
</dbReference>
<dbReference type="WBParaSite" id="GPUH_0001404701-mRNA-1">
    <property type="protein sequence ID" value="GPUH_0001404701-mRNA-1"/>
    <property type="gene ID" value="GPUH_0001404701"/>
</dbReference>
<gene>
    <name evidence="2" type="ORF">GPUH_LOCUS14032</name>
</gene>
<proteinExistence type="predicted"/>
<dbReference type="GO" id="GO:0038203">
    <property type="term" value="P:TORC2 signaling"/>
    <property type="evidence" value="ECO:0007669"/>
    <property type="project" value="TreeGrafter"/>
</dbReference>
<reference evidence="2 3" key="2">
    <citation type="submission" date="2018-11" db="EMBL/GenBank/DDBJ databases">
        <authorList>
            <consortium name="Pathogen Informatics"/>
        </authorList>
    </citation>
    <scope>NUCLEOTIDE SEQUENCE [LARGE SCALE GENOMIC DNA]</scope>
</reference>
<feature type="domain" description="Rapamycin-insensitive companion of mTOR N-terminal" evidence="1">
    <location>
        <begin position="30"/>
        <end position="313"/>
    </location>
</feature>
<dbReference type="Pfam" id="PF14664">
    <property type="entry name" value="RICTOR_N"/>
    <property type="match status" value="1"/>
</dbReference>
<dbReference type="GO" id="GO:0031932">
    <property type="term" value="C:TORC2 complex"/>
    <property type="evidence" value="ECO:0007669"/>
    <property type="project" value="InterPro"/>
</dbReference>
<dbReference type="AlphaFoldDB" id="A0A183DZ91"/>
<reference evidence="4" key="1">
    <citation type="submission" date="2016-06" db="UniProtKB">
        <authorList>
            <consortium name="WormBaseParasite"/>
        </authorList>
    </citation>
    <scope>IDENTIFICATION</scope>
</reference>
<name>A0A183DZ91_9BILA</name>
<sequence>MIRINGMISGNVFFFSVVLRLHSLLRQNSRSLELNVDNAAERAEALKLSGLMLRYNSEQTTVARDVVASRMAGSGRSDSLFPRNILRTVKQAVLSPDLILDTLGAGLLWDVEESVSVVIGWLAELLSGAVLNERPSSFEIFAPVIEIGLSQRMDLKELRQQQLQPLGTSALQCISKTLLNLLRTWPGLFACSAPDEKQNTVLSSLLRFVDITALSRNVNLRRHEVCDALIDCFCELLDLSYASHNFRSWPEAVKFYSTMHHPDAYKCSLRDEFVLAEHEVLLRAKEHDSILSDLLVSFRAVATYMLVSAGIIQVA</sequence>
<organism evidence="4">
    <name type="scientific">Gongylonema pulchrum</name>
    <dbReference type="NCBI Taxonomy" id="637853"/>
    <lineage>
        <taxon>Eukaryota</taxon>
        <taxon>Metazoa</taxon>
        <taxon>Ecdysozoa</taxon>
        <taxon>Nematoda</taxon>
        <taxon>Chromadorea</taxon>
        <taxon>Rhabditida</taxon>
        <taxon>Spirurina</taxon>
        <taxon>Spiruromorpha</taxon>
        <taxon>Spiruroidea</taxon>
        <taxon>Gongylonematidae</taxon>
        <taxon>Gongylonema</taxon>
    </lineage>
</organism>
<keyword evidence="3" id="KW-1185">Reference proteome</keyword>
<protein>
    <submittedName>
        <fullName evidence="4">RICTOR_N domain-containing protein</fullName>
    </submittedName>
</protein>
<dbReference type="Proteomes" id="UP000271098">
    <property type="component" value="Unassembled WGS sequence"/>
</dbReference>
<dbReference type="InterPro" id="IPR028268">
    <property type="entry name" value="Pianissimo_fam"/>
</dbReference>
<dbReference type="PANTHER" id="PTHR13298">
    <property type="entry name" value="CYTOSOLIC REGULATOR PIANISSIMO"/>
    <property type="match status" value="1"/>
</dbReference>
<dbReference type="EMBL" id="UYRT01080818">
    <property type="protein sequence ID" value="VDN23439.1"/>
    <property type="molecule type" value="Genomic_DNA"/>
</dbReference>
<evidence type="ECO:0000313" key="4">
    <source>
        <dbReference type="WBParaSite" id="GPUH_0001404701-mRNA-1"/>
    </source>
</evidence>